<dbReference type="Proteomes" id="UP001497623">
    <property type="component" value="Unassembled WGS sequence"/>
</dbReference>
<feature type="domain" description="RRM" evidence="4">
    <location>
        <begin position="280"/>
        <end position="353"/>
    </location>
</feature>
<dbReference type="PANTHER" id="PTHR15592">
    <property type="entry name" value="MATRIN 3/NUCLEAR PROTEIN 220-RELATED"/>
    <property type="match status" value="1"/>
</dbReference>
<dbReference type="CDD" id="cd12424">
    <property type="entry name" value="RRM3_hnRNPL_like"/>
    <property type="match status" value="1"/>
</dbReference>
<dbReference type="PROSITE" id="PS50102">
    <property type="entry name" value="RRM"/>
    <property type="match status" value="1"/>
</dbReference>
<comment type="caution">
    <text evidence="5">The sequence shown here is derived from an EMBL/GenBank/DDBJ whole genome shotgun (WGS) entry which is preliminary data.</text>
</comment>
<dbReference type="InterPro" id="IPR012677">
    <property type="entry name" value="Nucleotide-bd_a/b_plait_sf"/>
</dbReference>
<dbReference type="Pfam" id="PF13893">
    <property type="entry name" value="RRM_5"/>
    <property type="match status" value="1"/>
</dbReference>
<evidence type="ECO:0000259" key="4">
    <source>
        <dbReference type="PROSITE" id="PS50102"/>
    </source>
</evidence>
<feature type="compositionally biased region" description="Basic and acidic residues" evidence="3">
    <location>
        <begin position="214"/>
        <end position="227"/>
    </location>
</feature>
<keyword evidence="6" id="KW-1185">Reference proteome</keyword>
<reference evidence="5 6" key="1">
    <citation type="submission" date="2024-05" db="EMBL/GenBank/DDBJ databases">
        <authorList>
            <person name="Wallberg A."/>
        </authorList>
    </citation>
    <scope>NUCLEOTIDE SEQUENCE [LARGE SCALE GENOMIC DNA]</scope>
</reference>
<evidence type="ECO:0000256" key="2">
    <source>
        <dbReference type="PROSITE-ProRule" id="PRU00176"/>
    </source>
</evidence>
<evidence type="ECO:0000256" key="1">
    <source>
        <dbReference type="ARBA" id="ARBA00022884"/>
    </source>
</evidence>
<dbReference type="EMBL" id="CAXKWB010055241">
    <property type="protein sequence ID" value="CAL4176819.1"/>
    <property type="molecule type" value="Genomic_DNA"/>
</dbReference>
<proteinExistence type="predicted"/>
<evidence type="ECO:0000256" key="3">
    <source>
        <dbReference type="SAM" id="MobiDB-lite"/>
    </source>
</evidence>
<dbReference type="InterPro" id="IPR000504">
    <property type="entry name" value="RRM_dom"/>
</dbReference>
<name>A0AAV2SBY8_MEGNR</name>
<feature type="non-terminal residue" evidence="5">
    <location>
        <position position="417"/>
    </location>
</feature>
<dbReference type="InterPro" id="IPR035979">
    <property type="entry name" value="RBD_domain_sf"/>
</dbReference>
<dbReference type="AlphaFoldDB" id="A0AAV2SBY8"/>
<dbReference type="SUPFAM" id="SSF54928">
    <property type="entry name" value="RNA-binding domain, RBD"/>
    <property type="match status" value="1"/>
</dbReference>
<dbReference type="SMART" id="SM00360">
    <property type="entry name" value="RRM"/>
    <property type="match status" value="1"/>
</dbReference>
<organism evidence="5 6">
    <name type="scientific">Meganyctiphanes norvegica</name>
    <name type="common">Northern krill</name>
    <name type="synonym">Thysanopoda norvegica</name>
    <dbReference type="NCBI Taxonomy" id="48144"/>
    <lineage>
        <taxon>Eukaryota</taxon>
        <taxon>Metazoa</taxon>
        <taxon>Ecdysozoa</taxon>
        <taxon>Arthropoda</taxon>
        <taxon>Crustacea</taxon>
        <taxon>Multicrustacea</taxon>
        <taxon>Malacostraca</taxon>
        <taxon>Eumalacostraca</taxon>
        <taxon>Eucarida</taxon>
        <taxon>Euphausiacea</taxon>
        <taxon>Euphausiidae</taxon>
        <taxon>Meganyctiphanes</taxon>
    </lineage>
</organism>
<evidence type="ECO:0000313" key="6">
    <source>
        <dbReference type="Proteomes" id="UP001497623"/>
    </source>
</evidence>
<feature type="region of interest" description="Disordered" evidence="3">
    <location>
        <begin position="191"/>
        <end position="229"/>
    </location>
</feature>
<evidence type="ECO:0000313" key="5">
    <source>
        <dbReference type="EMBL" id="CAL4176819.1"/>
    </source>
</evidence>
<gene>
    <name evidence="5" type="ORF">MNOR_LOCUS34838</name>
</gene>
<dbReference type="GO" id="GO:0003723">
    <property type="term" value="F:RNA binding"/>
    <property type="evidence" value="ECO:0007669"/>
    <property type="project" value="UniProtKB-UniRule"/>
</dbReference>
<keyword evidence="1 2" id="KW-0694">RNA-binding</keyword>
<protein>
    <recommendedName>
        <fullName evidence="4">RRM domain-containing protein</fullName>
    </recommendedName>
</protein>
<dbReference type="Gene3D" id="3.30.70.330">
    <property type="match status" value="2"/>
</dbReference>
<sequence>MQANRDASRGGAQKMLIKNGFAVFRFPYNRSQVICSTRVSPETMALDNDPGPQRTMRSKNRAQKYGLTFKASKAGISRQVSPGENYESAIFLLKIDRCCFAEGGKIINNLSNKVYSSLIMGFVIRDERYSSSLEEEVLSMSHAALEGLDGEVIYTGCCQVRSEFSKAESLNINRNGPDRCDFTIKNAVKQTNGQRSRRGLLGDPPPPNNHTNGHYHDMGDPKIDNSDRYSLNGITDATDLIRSLNLNGGMNGPIGAPLRNGTNNTGRMSLYQDEGSNKSPVVMLYNLSKEMNANRVFNMLCLYGNVFKVKFLRSKEGCAMVEMSDGASVDRAITNLDGTMIFDNKITVAYSKQSYLTEVTEPHELHDGSPSYKNFMSSRNNRFLDPNLARKNRFVKPTRILHFYNTPPGLQEDTIEE</sequence>
<accession>A0AAV2SBY8</accession>